<accession>A0A0L1KDD7</accession>
<feature type="compositionally biased region" description="Polar residues" evidence="1">
    <location>
        <begin position="556"/>
        <end position="569"/>
    </location>
</feature>
<feature type="compositionally biased region" description="Basic and acidic residues" evidence="1">
    <location>
        <begin position="540"/>
        <end position="554"/>
    </location>
</feature>
<evidence type="ECO:0000259" key="2">
    <source>
        <dbReference type="Pfam" id="PF03432"/>
    </source>
</evidence>
<dbReference type="STRING" id="1306953.J121_98"/>
<dbReference type="RefSeq" id="WP_050600596.1">
    <property type="nucleotide sequence ID" value="NZ_JYNE01000025.1"/>
</dbReference>
<dbReference type="Pfam" id="PF03432">
    <property type="entry name" value="Relaxase"/>
    <property type="match status" value="1"/>
</dbReference>
<dbReference type="InterPro" id="IPR054462">
    <property type="entry name" value="TraI_M"/>
</dbReference>
<dbReference type="AlphaFoldDB" id="A0A0L1KDD7"/>
<dbReference type="InterPro" id="IPR005094">
    <property type="entry name" value="Endonuclease_MobA/VirD2"/>
</dbReference>
<feature type="compositionally biased region" description="Basic and acidic residues" evidence="1">
    <location>
        <begin position="643"/>
        <end position="652"/>
    </location>
</feature>
<dbReference type="PATRIC" id="fig|1306953.7.peg.100"/>
<organism evidence="5 6">
    <name type="scientific">Qipengyuania citrea LAMA 915</name>
    <dbReference type="NCBI Taxonomy" id="1306953"/>
    <lineage>
        <taxon>Bacteria</taxon>
        <taxon>Pseudomonadati</taxon>
        <taxon>Pseudomonadota</taxon>
        <taxon>Alphaproteobacteria</taxon>
        <taxon>Sphingomonadales</taxon>
        <taxon>Erythrobacteraceae</taxon>
        <taxon>Qipengyuania</taxon>
    </lineage>
</organism>
<feature type="domain" description="MobA/VirD2-like nuclease" evidence="2">
    <location>
        <begin position="61"/>
        <end position="161"/>
    </location>
</feature>
<evidence type="ECO:0000259" key="3">
    <source>
        <dbReference type="Pfam" id="PF18821"/>
    </source>
</evidence>
<dbReference type="Pfam" id="PF22863">
    <property type="entry name" value="TraI_middle"/>
    <property type="match status" value="1"/>
</dbReference>
<dbReference type="EMBL" id="JYNE01000025">
    <property type="protein sequence ID" value="KNH01899.1"/>
    <property type="molecule type" value="Genomic_DNA"/>
</dbReference>
<gene>
    <name evidence="5" type="ORF">J121_98</name>
</gene>
<feature type="domain" description="Large polyvalent protein-associated" evidence="3">
    <location>
        <begin position="459"/>
        <end position="535"/>
    </location>
</feature>
<evidence type="ECO:0000259" key="4">
    <source>
        <dbReference type="Pfam" id="PF22863"/>
    </source>
</evidence>
<dbReference type="Proteomes" id="UP000037446">
    <property type="component" value="Unassembled WGS sequence"/>
</dbReference>
<name>A0A0L1KDD7_9SPHN</name>
<dbReference type="Pfam" id="PF18821">
    <property type="entry name" value="LPD7"/>
    <property type="match status" value="1"/>
</dbReference>
<sequence>MIIKKIRRKTPARATTGSEFAYVARLTRYMVRADLADLRKLALHEEDAHVHDLVTYIDKEEVIAAGAINLLGKTLEHQQLEMQALLHRCKNGAGALDHWVISWSEDNEPTVDEVENSISIFLRCQGLKNCPVVWAVHNDTDNLHAHLAVLRIDCMTAERVEAGRGWDIDCAMRAKAVIECEFPHWQREEGSIYEVRAGKLVRTRDNVEIGPADQPHLWARLRKEAKQEGKVLEADGSVDVTQRLDQRSRNYEQQTGYKSRERVALEIAVPIAVKSTNWDECHRRLAMEGISIERTRYGANFVIGGKPVKASIDRSTSFAKLKARFGEKEFKPSRYTVGSAAPRELWPEGSKRHDYFVAKRSHDARLKAALARFRDGRRGRAGGAFASDVLTGVQASASFPSFDEWTAGSQPPDPAEVVAGVLEFGVIEVAAPSDASQQPQAHSIAGFTPIKLRDRVIYRRASDPPGRPSFIDLGDRVLVNAAKDRDAVRVALLLVVKNNPYAEIAVFGDRSFKKLALEIANEESVALHGALGRRQMQRQRVGDTKPGQGDREGSLKSATINPPSPSGSHRQPKRKGPASPSQPDSPVPPQSAASPHDAFGRDKMLALISRMFHSSDWDPSEFWSESMLGRLNSGIASAMRTFDEIRRGDRSPQSEAGTSRPDVADAQAQAAEAARRAAAIASASRGF</sequence>
<protein>
    <submittedName>
        <fullName evidence="5">Polyprotein</fullName>
    </submittedName>
</protein>
<dbReference type="InterPro" id="IPR040677">
    <property type="entry name" value="LPD7"/>
</dbReference>
<evidence type="ECO:0000256" key="1">
    <source>
        <dbReference type="SAM" id="MobiDB-lite"/>
    </source>
</evidence>
<feature type="region of interest" description="Disordered" evidence="1">
    <location>
        <begin position="530"/>
        <end position="597"/>
    </location>
</feature>
<feature type="region of interest" description="Disordered" evidence="1">
    <location>
        <begin position="643"/>
        <end position="670"/>
    </location>
</feature>
<reference evidence="5" key="1">
    <citation type="submission" date="2015-02" db="EMBL/GenBank/DDBJ databases">
        <authorList>
            <person name="Chooi Y.-H."/>
        </authorList>
    </citation>
    <scope>NUCLEOTIDE SEQUENCE [LARGE SCALE GENOMIC DNA]</scope>
    <source>
        <strain evidence="5">LAMA 915</strain>
    </source>
</reference>
<evidence type="ECO:0000313" key="5">
    <source>
        <dbReference type="EMBL" id="KNH01899.1"/>
    </source>
</evidence>
<evidence type="ECO:0000313" key="6">
    <source>
        <dbReference type="Proteomes" id="UP000037446"/>
    </source>
</evidence>
<proteinExistence type="predicted"/>
<feature type="domain" description="TraI-like middle" evidence="4">
    <location>
        <begin position="246"/>
        <end position="327"/>
    </location>
</feature>
<comment type="caution">
    <text evidence="5">The sequence shown here is derived from an EMBL/GenBank/DDBJ whole genome shotgun (WGS) entry which is preliminary data.</text>
</comment>